<sequence>MAMIVHNFTEAEMPDRYLILRDRRLARDEYERFVAVKDNSRIVLGRDAESHLILNNDPRSFVSRKHCEIYDIVYDESSSHVFIRDLGSHNGTWVNDAFVSRKDSRSPGFLLQDGDEIQIIPYWTLTFRDKRNFKQYTLTDLQTSEHNLFKEKYQISQRCLGQGAEGVVCLATDVKRKKQLVCKIVNLVNYGGGADTQEQRRRKLQEADVLRQLQHPNILQYVDALVSPYSLYTFTELATGGDLWSYLHQHTSVGERALQFIVYQIVSALVFLHSKGVIHRDLKPENILLACSARTYSNRVLLSDFGAYAVPRRSRMLTHAGTANYQAPEIRDASQPYTAAVDMWSLGVVALTILSHGTSFTVEGFDRMEQMHIDDALASLPRKVKANCKKFIGECLRVEPEKRMTAKKAWGHAWLLNPKFRRITQDMSKSRREQELQPMPCELPDLLDHHLSAPAMEQHKARLGERLGLAEGPDAARLAWFGPGSGKLLPSEAAVLFCASPKPHPETVANCGNGGESASSISGRTMASCQDGNIMQLTPESMSEILLDDEDAFILDSGKISQSESQPRRIGHDISETSFPLSFLDILSEDVADQSQVAIQNLGLRYV</sequence>
<dbReference type="Pfam" id="PF00498">
    <property type="entry name" value="FHA"/>
    <property type="match status" value="1"/>
</dbReference>
<dbReference type="Gene3D" id="1.10.510.10">
    <property type="entry name" value="Transferase(Phosphotransferase) domain 1"/>
    <property type="match status" value="1"/>
</dbReference>
<dbReference type="SUPFAM" id="SSF56112">
    <property type="entry name" value="Protein kinase-like (PK-like)"/>
    <property type="match status" value="1"/>
</dbReference>
<comment type="caution">
    <text evidence="4">The sequence shown here is derived from an EMBL/GenBank/DDBJ whole genome shotgun (WGS) entry which is preliminary data.</text>
</comment>
<name>A0A2C5XZM0_9HYPO</name>
<dbReference type="InterPro" id="IPR008984">
    <property type="entry name" value="SMAD_FHA_dom_sf"/>
</dbReference>
<reference evidence="4 5" key="1">
    <citation type="submission" date="2017-06" db="EMBL/GenBank/DDBJ databases">
        <title>Ant-infecting Ophiocordyceps genomes reveal a high diversity of potential behavioral manipulation genes and a possible major role for enterotoxins.</title>
        <authorList>
            <person name="De Bekker C."/>
            <person name="Evans H.C."/>
            <person name="Brachmann A."/>
            <person name="Hughes D.P."/>
        </authorList>
    </citation>
    <scope>NUCLEOTIDE SEQUENCE [LARGE SCALE GENOMIC DNA]</scope>
    <source>
        <strain evidence="4 5">Map64</strain>
    </source>
</reference>
<dbReference type="InterPro" id="IPR000253">
    <property type="entry name" value="FHA_dom"/>
</dbReference>
<dbReference type="GO" id="GO:0004672">
    <property type="term" value="F:protein kinase activity"/>
    <property type="evidence" value="ECO:0007669"/>
    <property type="project" value="InterPro"/>
</dbReference>
<dbReference type="GO" id="GO:0005524">
    <property type="term" value="F:ATP binding"/>
    <property type="evidence" value="ECO:0007669"/>
    <property type="project" value="InterPro"/>
</dbReference>
<dbReference type="InterPro" id="IPR000719">
    <property type="entry name" value="Prot_kinase_dom"/>
</dbReference>
<dbReference type="PROSITE" id="PS50006">
    <property type="entry name" value="FHA_DOMAIN"/>
    <property type="match status" value="1"/>
</dbReference>
<gene>
    <name evidence="4" type="ORF">CDD81_6764</name>
</gene>
<dbReference type="Proteomes" id="UP000226192">
    <property type="component" value="Unassembled WGS sequence"/>
</dbReference>
<dbReference type="SUPFAM" id="SSF49879">
    <property type="entry name" value="SMAD/FHA domain"/>
    <property type="match status" value="1"/>
</dbReference>
<protein>
    <recommendedName>
        <fullName evidence="6">Serine/threonine protein kinase</fullName>
    </recommendedName>
</protein>
<feature type="domain" description="FHA" evidence="2">
    <location>
        <begin position="42"/>
        <end position="99"/>
    </location>
</feature>
<dbReference type="PANTHER" id="PTHR24347">
    <property type="entry name" value="SERINE/THREONINE-PROTEIN KINASE"/>
    <property type="match status" value="1"/>
</dbReference>
<dbReference type="SMART" id="SM00220">
    <property type="entry name" value="S_TKc"/>
    <property type="match status" value="1"/>
</dbReference>
<dbReference type="InterPro" id="IPR008271">
    <property type="entry name" value="Ser/Thr_kinase_AS"/>
</dbReference>
<dbReference type="InterPro" id="IPR011009">
    <property type="entry name" value="Kinase-like_dom_sf"/>
</dbReference>
<dbReference type="STRING" id="1399860.A0A2C5XZM0"/>
<dbReference type="PROSITE" id="PS50011">
    <property type="entry name" value="PROTEIN_KINASE_DOM"/>
    <property type="match status" value="1"/>
</dbReference>
<evidence type="ECO:0008006" key="6">
    <source>
        <dbReference type="Google" id="ProtNLM"/>
    </source>
</evidence>
<organism evidence="4 5">
    <name type="scientific">Ophiocordyceps australis</name>
    <dbReference type="NCBI Taxonomy" id="1399860"/>
    <lineage>
        <taxon>Eukaryota</taxon>
        <taxon>Fungi</taxon>
        <taxon>Dikarya</taxon>
        <taxon>Ascomycota</taxon>
        <taxon>Pezizomycotina</taxon>
        <taxon>Sordariomycetes</taxon>
        <taxon>Hypocreomycetidae</taxon>
        <taxon>Hypocreales</taxon>
        <taxon>Ophiocordycipitaceae</taxon>
        <taxon>Ophiocordyceps</taxon>
    </lineage>
</organism>
<dbReference type="EMBL" id="NJET01000065">
    <property type="protein sequence ID" value="PHH62695.1"/>
    <property type="molecule type" value="Genomic_DNA"/>
</dbReference>
<comment type="similarity">
    <text evidence="1">Belongs to the protein kinase superfamily. CAMK Ser/Thr protein kinase family. CHEK2 subfamily.</text>
</comment>
<dbReference type="Gene3D" id="2.60.200.20">
    <property type="match status" value="1"/>
</dbReference>
<accession>A0A2C5XZM0</accession>
<evidence type="ECO:0000313" key="5">
    <source>
        <dbReference type="Proteomes" id="UP000226192"/>
    </source>
</evidence>
<proteinExistence type="inferred from homology"/>
<evidence type="ECO:0000259" key="3">
    <source>
        <dbReference type="PROSITE" id="PS50011"/>
    </source>
</evidence>
<dbReference type="Pfam" id="PF00069">
    <property type="entry name" value="Pkinase"/>
    <property type="match status" value="1"/>
</dbReference>
<dbReference type="PROSITE" id="PS00108">
    <property type="entry name" value="PROTEIN_KINASE_ST"/>
    <property type="match status" value="1"/>
</dbReference>
<dbReference type="AlphaFoldDB" id="A0A2C5XZM0"/>
<evidence type="ECO:0000256" key="1">
    <source>
        <dbReference type="ARBA" id="ARBA00005575"/>
    </source>
</evidence>
<evidence type="ECO:0000259" key="2">
    <source>
        <dbReference type="PROSITE" id="PS50006"/>
    </source>
</evidence>
<evidence type="ECO:0000313" key="4">
    <source>
        <dbReference type="EMBL" id="PHH62695.1"/>
    </source>
</evidence>
<keyword evidence="5" id="KW-1185">Reference proteome</keyword>
<dbReference type="SMART" id="SM00240">
    <property type="entry name" value="FHA"/>
    <property type="match status" value="1"/>
</dbReference>
<feature type="domain" description="Protein kinase" evidence="3">
    <location>
        <begin position="154"/>
        <end position="415"/>
    </location>
</feature>
<dbReference type="OrthoDB" id="74764at2759"/>